<gene>
    <name evidence="1" type="ORF">KC19_10G146900</name>
</gene>
<proteinExistence type="predicted"/>
<dbReference type="Proteomes" id="UP000822688">
    <property type="component" value="Chromosome 10"/>
</dbReference>
<dbReference type="EMBL" id="CM026431">
    <property type="protein sequence ID" value="KAG0560008.1"/>
    <property type="molecule type" value="Genomic_DNA"/>
</dbReference>
<evidence type="ECO:0000313" key="1">
    <source>
        <dbReference type="EMBL" id="KAG0560008.1"/>
    </source>
</evidence>
<keyword evidence="2" id="KW-1185">Reference proteome</keyword>
<organism evidence="1 2">
    <name type="scientific">Ceratodon purpureus</name>
    <name type="common">Fire moss</name>
    <name type="synonym">Dicranum purpureum</name>
    <dbReference type="NCBI Taxonomy" id="3225"/>
    <lineage>
        <taxon>Eukaryota</taxon>
        <taxon>Viridiplantae</taxon>
        <taxon>Streptophyta</taxon>
        <taxon>Embryophyta</taxon>
        <taxon>Bryophyta</taxon>
        <taxon>Bryophytina</taxon>
        <taxon>Bryopsida</taxon>
        <taxon>Dicranidae</taxon>
        <taxon>Pseudoditrichales</taxon>
        <taxon>Ditrichaceae</taxon>
        <taxon>Ceratodon</taxon>
    </lineage>
</organism>
<dbReference type="AlphaFoldDB" id="A0A8T0GQN4"/>
<protein>
    <submittedName>
        <fullName evidence="1">Uncharacterized protein</fullName>
    </submittedName>
</protein>
<name>A0A8T0GQN4_CERPU</name>
<reference evidence="1" key="1">
    <citation type="submission" date="2020-06" db="EMBL/GenBank/DDBJ databases">
        <title>WGS assembly of Ceratodon purpureus strain R40.</title>
        <authorList>
            <person name="Carey S.B."/>
            <person name="Jenkins J."/>
            <person name="Shu S."/>
            <person name="Lovell J.T."/>
            <person name="Sreedasyam A."/>
            <person name="Maumus F."/>
            <person name="Tiley G.P."/>
            <person name="Fernandez-Pozo N."/>
            <person name="Barry K."/>
            <person name="Chen C."/>
            <person name="Wang M."/>
            <person name="Lipzen A."/>
            <person name="Daum C."/>
            <person name="Saski C.A."/>
            <person name="Payton A.C."/>
            <person name="Mcbreen J.C."/>
            <person name="Conrad R.E."/>
            <person name="Kollar L.M."/>
            <person name="Olsson S."/>
            <person name="Huttunen S."/>
            <person name="Landis J.B."/>
            <person name="Wickett N.J."/>
            <person name="Johnson M.G."/>
            <person name="Rensing S.A."/>
            <person name="Grimwood J."/>
            <person name="Schmutz J."/>
            <person name="Mcdaniel S.F."/>
        </authorList>
    </citation>
    <scope>NUCLEOTIDE SEQUENCE</scope>
    <source>
        <strain evidence="1">R40</strain>
    </source>
</reference>
<comment type="caution">
    <text evidence="1">The sequence shown here is derived from an EMBL/GenBank/DDBJ whole genome shotgun (WGS) entry which is preliminary data.</text>
</comment>
<accession>A0A8T0GQN4</accession>
<evidence type="ECO:0000313" key="2">
    <source>
        <dbReference type="Proteomes" id="UP000822688"/>
    </source>
</evidence>
<sequence>MNSDVFIFQYLSLQYPKTAKSTIVFFPFSWPSSQIRKQNVKANCAVFHMNNVISVQIFIRTRSQLPTVSSLPHEKRSLNKTFCHLRTSETKLMTLCTECLGGKILCSQKHQESLSNRTSFCLIISA</sequence>